<organism evidence="3 4">
    <name type="scientific">Kocuria atrinae</name>
    <dbReference type="NCBI Taxonomy" id="592377"/>
    <lineage>
        <taxon>Bacteria</taxon>
        <taxon>Bacillati</taxon>
        <taxon>Actinomycetota</taxon>
        <taxon>Actinomycetes</taxon>
        <taxon>Micrococcales</taxon>
        <taxon>Micrococcaceae</taxon>
        <taxon>Kocuria</taxon>
    </lineage>
</organism>
<feature type="transmembrane region" description="Helical" evidence="2">
    <location>
        <begin position="12"/>
        <end position="39"/>
    </location>
</feature>
<evidence type="ECO:0000313" key="4">
    <source>
        <dbReference type="Proteomes" id="UP001500166"/>
    </source>
</evidence>
<proteinExistence type="predicted"/>
<evidence type="ECO:0000256" key="2">
    <source>
        <dbReference type="SAM" id="Phobius"/>
    </source>
</evidence>
<protein>
    <submittedName>
        <fullName evidence="3">Heavy metal transporter</fullName>
    </submittedName>
</protein>
<keyword evidence="2" id="KW-1133">Transmembrane helix</keyword>
<evidence type="ECO:0000313" key="3">
    <source>
        <dbReference type="EMBL" id="GAA2114878.1"/>
    </source>
</evidence>
<feature type="region of interest" description="Disordered" evidence="1">
    <location>
        <begin position="275"/>
        <end position="320"/>
    </location>
</feature>
<gene>
    <name evidence="3" type="ORF">GCM10009824_12450</name>
</gene>
<dbReference type="Proteomes" id="UP001500166">
    <property type="component" value="Unassembled WGS sequence"/>
</dbReference>
<dbReference type="RefSeq" id="WP_344224136.1">
    <property type="nucleotide sequence ID" value="NZ_BAAAQA010000014.1"/>
</dbReference>
<comment type="caution">
    <text evidence="3">The sequence shown here is derived from an EMBL/GenBank/DDBJ whole genome shotgun (WGS) entry which is preliminary data.</text>
</comment>
<keyword evidence="2" id="KW-0812">Transmembrane</keyword>
<keyword evidence="4" id="KW-1185">Reference proteome</keyword>
<sequence length="320" mass="34039">MPSTSFGRRRHAAVKLILIIVLVCALIAAALFVGVNLIAGKPAVGDPRCTVVSSTGDKHTFTPEQTLNASIVSAEALARDMDHRASVVALATAQQESELVNIDYGDRDSVGLFQQRPSQGWGTIEEIMDPHYATVAFYNHLEHVDYHSMSVTQAAQAVQQSGVPDGYAKHEGSSTALTDAFHGTQPGLLNCILDPVAKSPSTADGAATPAQRADRTTVGLQRDYGDTLGEVRADGESAVVDPENSEAGWAAAHWSVANAERLGITRVSYDGQTWDREHQTSTRFSPVPGWESAEELTEDGQTAPSSTQVVISTATSQDPA</sequence>
<dbReference type="EMBL" id="BAAAQA010000014">
    <property type="protein sequence ID" value="GAA2114878.1"/>
    <property type="molecule type" value="Genomic_DNA"/>
</dbReference>
<keyword evidence="2" id="KW-0472">Membrane</keyword>
<feature type="compositionally biased region" description="Polar residues" evidence="1">
    <location>
        <begin position="299"/>
        <end position="320"/>
    </location>
</feature>
<evidence type="ECO:0000256" key="1">
    <source>
        <dbReference type="SAM" id="MobiDB-lite"/>
    </source>
</evidence>
<name>A0ABN2XNY4_9MICC</name>
<reference evidence="3 4" key="1">
    <citation type="journal article" date="2019" name="Int. J. Syst. Evol. Microbiol.">
        <title>The Global Catalogue of Microorganisms (GCM) 10K type strain sequencing project: providing services to taxonomists for standard genome sequencing and annotation.</title>
        <authorList>
            <consortium name="The Broad Institute Genomics Platform"/>
            <consortium name="The Broad Institute Genome Sequencing Center for Infectious Disease"/>
            <person name="Wu L."/>
            <person name="Ma J."/>
        </authorList>
    </citation>
    <scope>NUCLEOTIDE SEQUENCE [LARGE SCALE GENOMIC DNA]</scope>
    <source>
        <strain evidence="3 4">JCM 15914</strain>
    </source>
</reference>
<accession>A0ABN2XNY4</accession>